<feature type="region of interest" description="Disordered" evidence="1">
    <location>
        <begin position="25"/>
        <end position="54"/>
    </location>
</feature>
<feature type="region of interest" description="Disordered" evidence="1">
    <location>
        <begin position="81"/>
        <end position="100"/>
    </location>
</feature>
<feature type="signal peptide" evidence="2">
    <location>
        <begin position="1"/>
        <end position="19"/>
    </location>
</feature>
<proteinExistence type="predicted"/>
<organism evidence="3 4">
    <name type="scientific">Nocardia tengchongensis</name>
    <dbReference type="NCBI Taxonomy" id="2055889"/>
    <lineage>
        <taxon>Bacteria</taxon>
        <taxon>Bacillati</taxon>
        <taxon>Actinomycetota</taxon>
        <taxon>Actinomycetes</taxon>
        <taxon>Mycobacteriales</taxon>
        <taxon>Nocardiaceae</taxon>
        <taxon>Nocardia</taxon>
    </lineage>
</organism>
<evidence type="ECO:0000256" key="2">
    <source>
        <dbReference type="SAM" id="SignalP"/>
    </source>
</evidence>
<name>A0ABX8CWI8_9NOCA</name>
<keyword evidence="2" id="KW-0732">Signal</keyword>
<evidence type="ECO:0000313" key="4">
    <source>
        <dbReference type="Proteomes" id="UP000683310"/>
    </source>
</evidence>
<evidence type="ECO:0000256" key="1">
    <source>
        <dbReference type="SAM" id="MobiDB-lite"/>
    </source>
</evidence>
<feature type="chain" id="PRO_5046523646" evidence="2">
    <location>
        <begin position="20"/>
        <end position="100"/>
    </location>
</feature>
<reference evidence="3 4" key="1">
    <citation type="submission" date="2021-04" db="EMBL/GenBank/DDBJ databases">
        <title>Nocardia tengchongensis.</title>
        <authorList>
            <person name="Zhuang k."/>
            <person name="Ran Y."/>
            <person name="Li W."/>
        </authorList>
    </citation>
    <scope>NUCLEOTIDE SEQUENCE [LARGE SCALE GENOMIC DNA]</scope>
    <source>
        <strain evidence="3 4">CFH S0057</strain>
    </source>
</reference>
<evidence type="ECO:0000313" key="3">
    <source>
        <dbReference type="EMBL" id="QVI24261.1"/>
    </source>
</evidence>
<gene>
    <name evidence="3" type="ORF">KHQ06_16710</name>
</gene>
<protein>
    <submittedName>
        <fullName evidence="3">Uncharacterized protein</fullName>
    </submittedName>
</protein>
<dbReference type="Proteomes" id="UP000683310">
    <property type="component" value="Chromosome"/>
</dbReference>
<feature type="compositionally biased region" description="Pro residues" evidence="1">
    <location>
        <begin position="89"/>
        <end position="100"/>
    </location>
</feature>
<keyword evidence="4" id="KW-1185">Reference proteome</keyword>
<accession>A0ABX8CWI8</accession>
<sequence length="100" mass="9928">MAAAAAASSAMVFSIGVLAGCSGKSVGPEPTTVTTSGTPLAPIPVTPAQPTHNVGDDCSDGRIIAQWALTADGQWVCLPQEQATSTEPAMPPPTGEPGAR</sequence>
<dbReference type="EMBL" id="CP074371">
    <property type="protein sequence ID" value="QVI24261.1"/>
    <property type="molecule type" value="Genomic_DNA"/>
</dbReference>